<protein>
    <submittedName>
        <fullName evidence="1">Uncharacterized protein</fullName>
    </submittedName>
</protein>
<name>A0A0A9F6K2_ARUDO</name>
<accession>A0A0A9F6K2</accession>
<proteinExistence type="predicted"/>
<organism evidence="1">
    <name type="scientific">Arundo donax</name>
    <name type="common">Giant reed</name>
    <name type="synonym">Donax arundinaceus</name>
    <dbReference type="NCBI Taxonomy" id="35708"/>
    <lineage>
        <taxon>Eukaryota</taxon>
        <taxon>Viridiplantae</taxon>
        <taxon>Streptophyta</taxon>
        <taxon>Embryophyta</taxon>
        <taxon>Tracheophyta</taxon>
        <taxon>Spermatophyta</taxon>
        <taxon>Magnoliopsida</taxon>
        <taxon>Liliopsida</taxon>
        <taxon>Poales</taxon>
        <taxon>Poaceae</taxon>
        <taxon>PACMAD clade</taxon>
        <taxon>Arundinoideae</taxon>
        <taxon>Arundineae</taxon>
        <taxon>Arundo</taxon>
    </lineage>
</organism>
<evidence type="ECO:0000313" key="1">
    <source>
        <dbReference type="EMBL" id="JAE06844.1"/>
    </source>
</evidence>
<reference evidence="1" key="2">
    <citation type="journal article" date="2015" name="Data Brief">
        <title>Shoot transcriptome of the giant reed, Arundo donax.</title>
        <authorList>
            <person name="Barrero R.A."/>
            <person name="Guerrero F.D."/>
            <person name="Moolhuijzen P."/>
            <person name="Goolsby J.A."/>
            <person name="Tidwell J."/>
            <person name="Bellgard S.E."/>
            <person name="Bellgard M.I."/>
        </authorList>
    </citation>
    <scope>NUCLEOTIDE SEQUENCE</scope>
    <source>
        <tissue evidence="1">Shoot tissue taken approximately 20 cm above the soil surface</tissue>
    </source>
</reference>
<sequence>MRLSVSWRGFVCIRSFGGLDRFSWRRTYCSCLLTAKLPYGDGNWRIRTGLVCICM</sequence>
<reference evidence="1" key="1">
    <citation type="submission" date="2014-09" db="EMBL/GenBank/DDBJ databases">
        <authorList>
            <person name="Magalhaes I.L.F."/>
            <person name="Oliveira U."/>
            <person name="Santos F.R."/>
            <person name="Vidigal T.H.D.A."/>
            <person name="Brescovit A.D."/>
            <person name="Santos A.J."/>
        </authorList>
    </citation>
    <scope>NUCLEOTIDE SEQUENCE</scope>
    <source>
        <tissue evidence="1">Shoot tissue taken approximately 20 cm above the soil surface</tissue>
    </source>
</reference>
<dbReference type="EMBL" id="GBRH01191052">
    <property type="protein sequence ID" value="JAE06844.1"/>
    <property type="molecule type" value="Transcribed_RNA"/>
</dbReference>
<dbReference type="AlphaFoldDB" id="A0A0A9F6K2"/>